<name>A0ABQ0JS52_9BACT</name>
<accession>A0ABQ0JS52</accession>
<keyword evidence="2" id="KW-1185">Reference proteome</keyword>
<evidence type="ECO:0000313" key="2">
    <source>
        <dbReference type="Proteomes" id="UP000032309"/>
    </source>
</evidence>
<protein>
    <submittedName>
        <fullName evidence="1">Uncharacterized protein</fullName>
    </submittedName>
</protein>
<evidence type="ECO:0000313" key="1">
    <source>
        <dbReference type="EMBL" id="GAN31548.1"/>
    </source>
</evidence>
<dbReference type="Proteomes" id="UP000032309">
    <property type="component" value="Unassembled WGS sequence"/>
</dbReference>
<sequence>MDFLYGAAVSKTFTTHKNPVLHGITPFIELNGHKGFGLDEEEQYFVDLLPGLRWDLCRELYVLAGYELPLNGSEEFDKHVWFSIIKDF</sequence>
<dbReference type="EMBL" id="BAFN01000001">
    <property type="protein sequence ID" value="GAN31548.1"/>
    <property type="molecule type" value="Genomic_DNA"/>
</dbReference>
<comment type="caution">
    <text evidence="1">The sequence shown here is derived from an EMBL/GenBank/DDBJ whole genome shotgun (WGS) entry which is preliminary data.</text>
</comment>
<reference evidence="2" key="1">
    <citation type="journal article" date="2015" name="Genome Announc.">
        <title>Draft Genome Sequence of an Anaerobic Ammonium-Oxidizing Bacterium, "Candidatus Brocadia sinica".</title>
        <authorList>
            <person name="Oshiki M."/>
            <person name="Shinyako-Hata K."/>
            <person name="Satoh H."/>
            <person name="Okabe S."/>
        </authorList>
    </citation>
    <scope>NUCLEOTIDE SEQUENCE [LARGE SCALE GENOMIC DNA]</scope>
    <source>
        <strain evidence="2">JPN1</strain>
    </source>
</reference>
<dbReference type="RefSeq" id="WP_052561257.1">
    <property type="nucleotide sequence ID" value="NZ_BAFN01000001.1"/>
</dbReference>
<gene>
    <name evidence="1" type="ORF">BROSI_A0049</name>
</gene>
<organism evidence="1 2">
    <name type="scientific">Candidatus Brocadia sinica JPN1</name>
    <dbReference type="NCBI Taxonomy" id="1197129"/>
    <lineage>
        <taxon>Bacteria</taxon>
        <taxon>Pseudomonadati</taxon>
        <taxon>Planctomycetota</taxon>
        <taxon>Candidatus Brocadiia</taxon>
        <taxon>Candidatus Brocadiales</taxon>
        <taxon>Candidatus Brocadiaceae</taxon>
        <taxon>Candidatus Brocadia</taxon>
    </lineage>
</organism>
<proteinExistence type="predicted"/>